<dbReference type="PATRIC" id="fig|151081.8.peg.3565"/>
<dbReference type="RefSeq" id="WP_045980519.1">
    <property type="nucleotide sequence ID" value="NZ_JXXY01000020.1"/>
</dbReference>
<protein>
    <recommendedName>
        <fullName evidence="3">Dystroglycan-type cadherin-like domain-containing protein</fullName>
    </recommendedName>
</protein>
<feature type="chain" id="PRO_5002474186" description="Dystroglycan-type cadherin-like domain-containing protein" evidence="2">
    <location>
        <begin position="28"/>
        <end position="2488"/>
    </location>
</feature>
<feature type="signal peptide" evidence="2">
    <location>
        <begin position="1"/>
        <end position="27"/>
    </location>
</feature>
<dbReference type="InterPro" id="IPR015919">
    <property type="entry name" value="Cadherin-like_sf"/>
</dbReference>
<dbReference type="GO" id="GO:0016020">
    <property type="term" value="C:membrane"/>
    <property type="evidence" value="ECO:0007669"/>
    <property type="project" value="InterPro"/>
</dbReference>
<dbReference type="Gene3D" id="2.60.40.3440">
    <property type="match status" value="1"/>
</dbReference>
<comment type="caution">
    <text evidence="4">The sequence shown here is derived from an EMBL/GenBank/DDBJ whole genome shotgun (WGS) entry which is preliminary data.</text>
</comment>
<feature type="domain" description="Dystroglycan-type cadherin-like" evidence="3">
    <location>
        <begin position="1415"/>
        <end position="1507"/>
    </location>
</feature>
<evidence type="ECO:0000256" key="2">
    <source>
        <dbReference type="SAM" id="SignalP"/>
    </source>
</evidence>
<dbReference type="InterPro" id="IPR006644">
    <property type="entry name" value="Cadg"/>
</dbReference>
<feature type="domain" description="Dystroglycan-type cadherin-like" evidence="3">
    <location>
        <begin position="1512"/>
        <end position="1599"/>
    </location>
</feature>
<dbReference type="Pfam" id="PF14252">
    <property type="entry name" value="DUF4347"/>
    <property type="match status" value="1"/>
</dbReference>
<gene>
    <name evidence="4" type="ORF">TW72_11125</name>
</gene>
<dbReference type="NCBIfam" id="NF012211">
    <property type="entry name" value="tand_rpt_95"/>
    <property type="match status" value="3"/>
</dbReference>
<name>A0A0F4PHG1_9GAMM</name>
<dbReference type="Gene3D" id="2.60.40.10">
    <property type="entry name" value="Immunoglobulins"/>
    <property type="match status" value="3"/>
</dbReference>
<evidence type="ECO:0000256" key="1">
    <source>
        <dbReference type="SAM" id="MobiDB-lite"/>
    </source>
</evidence>
<dbReference type="Gene3D" id="2.60.40.2810">
    <property type="match status" value="3"/>
</dbReference>
<dbReference type="GO" id="GO:0005509">
    <property type="term" value="F:calcium ion binding"/>
    <property type="evidence" value="ECO:0007669"/>
    <property type="project" value="InterPro"/>
</dbReference>
<dbReference type="SUPFAM" id="SSF49313">
    <property type="entry name" value="Cadherin-like"/>
    <property type="match status" value="2"/>
</dbReference>
<dbReference type="Pfam" id="PF05345">
    <property type="entry name" value="He_PIG"/>
    <property type="match status" value="2"/>
</dbReference>
<keyword evidence="2" id="KW-0732">Signal</keyword>
<dbReference type="PANTHER" id="PTHR34720:SF9">
    <property type="entry name" value="BLR4714 PROTEIN"/>
    <property type="match status" value="1"/>
</dbReference>
<dbReference type="GeneID" id="58229044"/>
<dbReference type="SUPFAM" id="SSF141072">
    <property type="entry name" value="CalX-like"/>
    <property type="match status" value="1"/>
</dbReference>
<reference evidence="4 5" key="1">
    <citation type="journal article" date="2015" name="BMC Genomics">
        <title>Genome mining reveals unlocked bioactive potential of marine Gram-negative bacteria.</title>
        <authorList>
            <person name="Machado H."/>
            <person name="Sonnenschein E.C."/>
            <person name="Melchiorsen J."/>
            <person name="Gram L."/>
        </authorList>
    </citation>
    <scope>NUCLEOTIDE SEQUENCE [LARGE SCALE GENOMIC DNA]</scope>
    <source>
        <strain evidence="4 5">S3137</strain>
    </source>
</reference>
<dbReference type="EMBL" id="JXXZ01000010">
    <property type="protein sequence ID" value="KJY98308.1"/>
    <property type="molecule type" value="Genomic_DNA"/>
</dbReference>
<proteinExistence type="predicted"/>
<evidence type="ECO:0000313" key="4">
    <source>
        <dbReference type="EMBL" id="KJY98308.1"/>
    </source>
</evidence>
<keyword evidence="5" id="KW-1185">Reference proteome</keyword>
<evidence type="ECO:0000259" key="3">
    <source>
        <dbReference type="SMART" id="SM00736"/>
    </source>
</evidence>
<dbReference type="Proteomes" id="UP000033664">
    <property type="component" value="Unassembled WGS sequence"/>
</dbReference>
<dbReference type="InterPro" id="IPR038081">
    <property type="entry name" value="CalX-like_sf"/>
</dbReference>
<dbReference type="OrthoDB" id="5242130at2"/>
<accession>A0A0F4PHG1</accession>
<dbReference type="NCBIfam" id="NF041766">
    <property type="entry name" value="choice_anch_U"/>
    <property type="match status" value="1"/>
</dbReference>
<sequence length="2488" mass="257157">MIQFKANKLAGMLVPLGLSALPSLAGAYSGYIRNETTRSTSQSVTLQTSSATATHLPLKAKQFESSELVMTQGAPSAQANDSTLAEPNLVSGQDIHEIMVIDATLRDKSTFYKALKPGVDIIEIDDNSPIMTQLNKKLQSYRDISAIHWVSHGSSGQIHIGQQRIDSQQLQQSLVELKSLGKKLHADADIHFYNCNLAKGKKGEEFVELFSAYTGADIAASDDLTGAASKQGDWQLEIVQGSIESASPFSTAALQDFSGVLASYNAGSFCPLSAPDNGECANSVISSNGNLSATAPPSSYVQHYSTTNALYAFNNSFPDNAYLIFAKNGAYGNFDLDSLVIDVDGSCDITVTNNSGATIYSQSGMSGGTQTLSLSGNNTNISSFKVTGTNCSPNATYFGVVSFDTSVAVTNNPPSIGNLNGDSVSLFPGAQTLLDQGTAATITDGDSANFDGGALTVTIVSGKDSAEDLLSVDTSGTVATAGSNVSVSGTIIGTLLNNIAVGNDFVVNLNTNATAARVQTLLQQLSFENIDTANPTTGTRTVRVTVSDGDGGTSTNQDVSVTVQAPLNNGDLIPAAGVSEPVLRPTTSNSPATAVDVLDFTLVDGGGDNLPMNISSIQVQVNGTANDYERSSTTWRLNGPDANNIVGNYIADTLTFSGLNISIADGTQEDYVINAYYHVNTNMVDKRTFRLSVNGSSNVVESSGTTMGATTPVDNGTGSVLDITATGLYFRTQPSGSISGNVLSTTPEVRAVDDFGNTDKDFTEIVTLTEASAGSLSNASVSATQGVASFSSLIYTATADQQSFTLTADDEATGADFVSVDANSITSDVVATRLRFDTEPAPTAIPAGQSTSFTTVPQVSAVDAAGVVDTGYSTDILLAEVNGAGSVTMTATGDNDGNGATVTVTPSSGMATFTNLALNYTLSGTAAESFNLRASSGALTAADSAQLTAADNVPPSVTSIALAGTPAANDSSITYTITFSKNANNISTDDFTLTTVSGTASGDIASVSASSGSSVNITVNNIAGTGSIRLDLNANTDIVDDSGNGNNNNGYVPAFNSGETHNVDIVAPQISSISVPADGTYKTGDTLDFTLNSNENLTVNTAGGTPSLTIDIGGSTVTANYLSGSGTAALNFRTAALAAGLEDTNGIGLTALTLAGGTINDNAGNALDVTLNNVGALSGVLVDSIAPTVTSVSATTSDGAYGAGEVINIGVTFSEAINVTGGVPSLTLETGATDRTIAYSSGSGTNTLMFTYTVQAGDTSADLDYTTTSALALNGAQVSDSAGNNASLTLATPGAAGSLGANKALVIDTTAPVSPTVTTPNAPESTTSTQLAVAGTHSENGVNVALYADANDDGTADSTSVLASSAVSGNAWSLSAPLTLGDNNFVVAALDAAGNISTYVDVATITRDNPPNDTPVISGTPAGTAVVDDVYLFTPTASDNDGDALTFSVINLPAWATFNSNSGQLRGLPKEDDIGNYENIIISVSDGSATDSLPAFSISVIASNQAPIISGTPATTIKSGQSYSFTPTASDPDDDALTFSIVNQPSWTTFDTATGQLQGTPSESDVGTVSNIQITVSDGDLSAQLPAFAIEVTEANQAPRIITRTFSVEEDTSKTVTLEVDDEQAEQVTITVVSAPVQGELLVNGLSLTYTPNTDFQGTDSATLIASDGDLQSEPVAIEITVTGVNDKPIANDDTVSLTRNDSGTYILEVLSNDSDPDQGDTLRITTASAELGDVTIDNGALLYTPPGGLNETTTLRYRIADEQGLADTATVRFSLDGPMADDIPVLSLPADVSVDATGLYTKVNLGVATAVDATGKAIAVRILDNPVYFKPGVHKIYWQATDDQGRSALQSQRVEVNPQVSLSAQSIITEGRSHSITAYLNGPAPSYPLIVPFTVSGSSSSDDHSLTNAELRFTSEQATIDFDVFADALDEEDETITITLDESINRGPTWQHQVTITQRNLAPQVKVTAQQNAQAMTLFVADQDIELIAQVSDANINDSHTYQWQVNPTLPLNQSSSERAIIEASDLTPGIYNVSLEVTDSGTPAASQSVKLQLDVRSTLPPLSDNDSDGDLIPDASEGYRDSDDDGVADYLDAIGVCHLLAATPAQEDNFIVETEYGNCLQTSIFADAASAGAELMPEQVASDEDTRHVGTLYGVVVSALPVPGAAVDFVLPQRQPLPQNALYRKYINDQWQDLNTQGDDAIASALGSKGYCPAPGSELWQPGLTAGHWCVQLTLTDGGANDADGIINGSIVDPGVVAIALDANQPPVANDDMYTVAENAMPMLDVLSNDTDAESDEIMLTGVEAELGDASIIDGKIQYQTPSQFIGNDRLIYSIRDAAGNSHSAEVSINIVANQAPVAVADSASVAYQGTVTVDVLANDSDPEGQALTVTQASSEHGEVVINSDFSLSFSAADGFSGNALVRYTLSDELGATTEGELNIEVAQKVTPPEPGKPKPPAKKSDSGTLAWLVLLLALVAIRRQAKQLK</sequence>
<dbReference type="InterPro" id="IPR025592">
    <property type="entry name" value="DUF4347"/>
</dbReference>
<dbReference type="SMART" id="SM00736">
    <property type="entry name" value="CADG"/>
    <property type="match status" value="2"/>
</dbReference>
<organism evidence="4 5">
    <name type="scientific">Pseudoalteromonas ruthenica</name>
    <dbReference type="NCBI Taxonomy" id="151081"/>
    <lineage>
        <taxon>Bacteria</taxon>
        <taxon>Pseudomonadati</taxon>
        <taxon>Pseudomonadota</taxon>
        <taxon>Gammaproteobacteria</taxon>
        <taxon>Alteromonadales</taxon>
        <taxon>Pseudoalteromonadaceae</taxon>
        <taxon>Pseudoalteromonas</taxon>
    </lineage>
</organism>
<evidence type="ECO:0000313" key="5">
    <source>
        <dbReference type="Proteomes" id="UP000033664"/>
    </source>
</evidence>
<dbReference type="Pfam" id="PF17963">
    <property type="entry name" value="Big_9"/>
    <property type="match status" value="4"/>
</dbReference>
<dbReference type="InterPro" id="IPR053784">
    <property type="entry name" value="Choice_anch_U_dom"/>
</dbReference>
<dbReference type="InterPro" id="IPR013783">
    <property type="entry name" value="Ig-like_fold"/>
</dbReference>
<dbReference type="PANTHER" id="PTHR34720">
    <property type="entry name" value="MICROCYSTIN DEPENDENT PROTEIN"/>
    <property type="match status" value="1"/>
</dbReference>
<feature type="region of interest" description="Disordered" evidence="1">
    <location>
        <begin position="2060"/>
        <end position="2084"/>
    </location>
</feature>